<name>A0ACC0SDC5_POPTR</name>
<accession>A0ACC0SDC5</accession>
<reference evidence="1 2" key="1">
    <citation type="journal article" date="2006" name="Science">
        <title>The genome of black cottonwood, Populus trichocarpa (Torr. &amp; Gray).</title>
        <authorList>
            <person name="Tuskan G.A."/>
            <person name="Difazio S."/>
            <person name="Jansson S."/>
            <person name="Bohlmann J."/>
            <person name="Grigoriev I."/>
            <person name="Hellsten U."/>
            <person name="Putnam N."/>
            <person name="Ralph S."/>
            <person name="Rombauts S."/>
            <person name="Salamov A."/>
            <person name="Schein J."/>
            <person name="Sterck L."/>
            <person name="Aerts A."/>
            <person name="Bhalerao R.R."/>
            <person name="Bhalerao R.P."/>
            <person name="Blaudez D."/>
            <person name="Boerjan W."/>
            <person name="Brun A."/>
            <person name="Brunner A."/>
            <person name="Busov V."/>
            <person name="Campbell M."/>
            <person name="Carlson J."/>
            <person name="Chalot M."/>
            <person name="Chapman J."/>
            <person name="Chen G.L."/>
            <person name="Cooper D."/>
            <person name="Coutinho P.M."/>
            <person name="Couturier J."/>
            <person name="Covert S."/>
            <person name="Cronk Q."/>
            <person name="Cunningham R."/>
            <person name="Davis J."/>
            <person name="Degroeve S."/>
            <person name="Dejardin A."/>
            <person name="Depamphilis C."/>
            <person name="Detter J."/>
            <person name="Dirks B."/>
            <person name="Dubchak I."/>
            <person name="Duplessis S."/>
            <person name="Ehlting J."/>
            <person name="Ellis B."/>
            <person name="Gendler K."/>
            <person name="Goodstein D."/>
            <person name="Gribskov M."/>
            <person name="Grimwood J."/>
            <person name="Groover A."/>
            <person name="Gunter L."/>
            <person name="Hamberger B."/>
            <person name="Heinze B."/>
            <person name="Helariutta Y."/>
            <person name="Henrissat B."/>
            <person name="Holligan D."/>
            <person name="Holt R."/>
            <person name="Huang W."/>
            <person name="Islam-Faridi N."/>
            <person name="Jones S."/>
            <person name="Jones-Rhoades M."/>
            <person name="Jorgensen R."/>
            <person name="Joshi C."/>
            <person name="Kangasjarvi J."/>
            <person name="Karlsson J."/>
            <person name="Kelleher C."/>
            <person name="Kirkpatrick R."/>
            <person name="Kirst M."/>
            <person name="Kohler A."/>
            <person name="Kalluri U."/>
            <person name="Larimer F."/>
            <person name="Leebens-Mack J."/>
            <person name="Leple J.C."/>
            <person name="Locascio P."/>
            <person name="Lou Y."/>
            <person name="Lucas S."/>
            <person name="Martin F."/>
            <person name="Montanini B."/>
            <person name="Napoli C."/>
            <person name="Nelson D.R."/>
            <person name="Nelson C."/>
            <person name="Nieminen K."/>
            <person name="Nilsson O."/>
            <person name="Pereda V."/>
            <person name="Peter G."/>
            <person name="Philippe R."/>
            <person name="Pilate G."/>
            <person name="Poliakov A."/>
            <person name="Razumovskaya J."/>
            <person name="Richardson P."/>
            <person name="Rinaldi C."/>
            <person name="Ritland K."/>
            <person name="Rouze P."/>
            <person name="Ryaboy D."/>
            <person name="Schmutz J."/>
            <person name="Schrader J."/>
            <person name="Segerman B."/>
            <person name="Shin H."/>
            <person name="Siddiqui A."/>
            <person name="Sterky F."/>
            <person name="Terry A."/>
            <person name="Tsai C.J."/>
            <person name="Uberbacher E."/>
            <person name="Unneberg P."/>
            <person name="Vahala J."/>
            <person name="Wall K."/>
            <person name="Wessler S."/>
            <person name="Yang G."/>
            <person name="Yin T."/>
            <person name="Douglas C."/>
            <person name="Marra M."/>
            <person name="Sandberg G."/>
            <person name="Van de Peer Y."/>
            <person name="Rokhsar D."/>
        </authorList>
    </citation>
    <scope>NUCLEOTIDE SEQUENCE [LARGE SCALE GENOMIC DNA]</scope>
    <source>
        <strain evidence="2">cv. Nisqually</strain>
    </source>
</reference>
<gene>
    <name evidence="1" type="ORF">POPTR_010G139500v4</name>
</gene>
<organism evidence="1 2">
    <name type="scientific">Populus trichocarpa</name>
    <name type="common">Western balsam poplar</name>
    <name type="synonym">Populus balsamifera subsp. trichocarpa</name>
    <dbReference type="NCBI Taxonomy" id="3694"/>
    <lineage>
        <taxon>Eukaryota</taxon>
        <taxon>Viridiplantae</taxon>
        <taxon>Streptophyta</taxon>
        <taxon>Embryophyta</taxon>
        <taxon>Tracheophyta</taxon>
        <taxon>Spermatophyta</taxon>
        <taxon>Magnoliopsida</taxon>
        <taxon>eudicotyledons</taxon>
        <taxon>Gunneridae</taxon>
        <taxon>Pentapetalae</taxon>
        <taxon>rosids</taxon>
        <taxon>fabids</taxon>
        <taxon>Malpighiales</taxon>
        <taxon>Salicaceae</taxon>
        <taxon>Saliceae</taxon>
        <taxon>Populus</taxon>
    </lineage>
</organism>
<evidence type="ECO:0000313" key="2">
    <source>
        <dbReference type="Proteomes" id="UP000006729"/>
    </source>
</evidence>
<proteinExistence type="predicted"/>
<sequence>MIPEMVSSVEMMLGRWKDHRGKEIEVFQDFKVLTSEIISRTAFGSSYLEGQQIFEILTRMVLIFSKNLFKMRIPGIGKLVKTQDDIQSEKLGQLIRNSVIKMIKKREAAMADWQEKVRNEILELFGQQNPSLEGISRLKTMSMVINESLRLYPPVVGLLREVKKGTKLGNLIIPEKMEVHVPSLALHHDPQIWGDDVHLFKPDRFAEGVAKATKNNISAFLPFGMGPRNCVGMNFAYNEIKITLSMILQRYRITLSPNYVHSPVLVLAICPQHGLQVTIKAV</sequence>
<evidence type="ECO:0000313" key="1">
    <source>
        <dbReference type="EMBL" id="KAI9387228.1"/>
    </source>
</evidence>
<dbReference type="EMBL" id="CM009299">
    <property type="protein sequence ID" value="KAI9387228.1"/>
    <property type="molecule type" value="Genomic_DNA"/>
</dbReference>
<dbReference type="Proteomes" id="UP000006729">
    <property type="component" value="Chromosome 10"/>
</dbReference>
<keyword evidence="2" id="KW-1185">Reference proteome</keyword>
<comment type="caution">
    <text evidence="1">The sequence shown here is derived from an EMBL/GenBank/DDBJ whole genome shotgun (WGS) entry which is preliminary data.</text>
</comment>
<protein>
    <submittedName>
        <fullName evidence="1">Uncharacterized protein</fullName>
    </submittedName>
</protein>